<keyword evidence="2" id="KW-0378">Hydrolase</keyword>
<keyword evidence="3" id="KW-1185">Reference proteome</keyword>
<accession>A0A3B7RV63</accession>
<dbReference type="GO" id="GO:0004180">
    <property type="term" value="F:carboxypeptidase activity"/>
    <property type="evidence" value="ECO:0007669"/>
    <property type="project" value="UniProtKB-KW"/>
</dbReference>
<evidence type="ECO:0000313" key="2">
    <source>
        <dbReference type="EMBL" id="AYA38247.1"/>
    </source>
</evidence>
<dbReference type="OrthoDB" id="983143at2"/>
<dbReference type="KEGG" id="hyh:D3Y59_15085"/>
<dbReference type="Gene3D" id="2.60.40.1120">
    <property type="entry name" value="Carboxypeptidase-like, regulatory domain"/>
    <property type="match status" value="1"/>
</dbReference>
<name>A0A3B7RV63_9BACT</name>
<dbReference type="InterPro" id="IPR008969">
    <property type="entry name" value="CarboxyPept-like_regulatory"/>
</dbReference>
<organism evidence="2 3">
    <name type="scientific">Hymenobacter oligotrophus</name>
    <dbReference type="NCBI Taxonomy" id="2319843"/>
    <lineage>
        <taxon>Bacteria</taxon>
        <taxon>Pseudomonadati</taxon>
        <taxon>Bacteroidota</taxon>
        <taxon>Cytophagia</taxon>
        <taxon>Cytophagales</taxon>
        <taxon>Hymenobacteraceae</taxon>
        <taxon>Hymenobacter</taxon>
    </lineage>
</organism>
<dbReference type="AlphaFoldDB" id="A0A3B7RV63"/>
<feature type="region of interest" description="Disordered" evidence="1">
    <location>
        <begin position="371"/>
        <end position="416"/>
    </location>
</feature>
<evidence type="ECO:0000313" key="3">
    <source>
        <dbReference type="Proteomes" id="UP000262802"/>
    </source>
</evidence>
<dbReference type="Pfam" id="PF18939">
    <property type="entry name" value="DUF5686"/>
    <property type="match status" value="1"/>
</dbReference>
<feature type="compositionally biased region" description="Low complexity" evidence="1">
    <location>
        <begin position="371"/>
        <end position="381"/>
    </location>
</feature>
<reference evidence="2 3" key="1">
    <citation type="submission" date="2018-09" db="EMBL/GenBank/DDBJ databases">
        <title>Hymenobacter medium sp. nov., isolated from R2A medium.</title>
        <authorList>
            <person name="Yingchao G."/>
        </authorList>
    </citation>
    <scope>NUCLEOTIDE SEQUENCE [LARGE SCALE GENOMIC DNA]</scope>
    <source>
        <strain evidence="3">sh-6</strain>
    </source>
</reference>
<dbReference type="Pfam" id="PF13715">
    <property type="entry name" value="CarbopepD_reg_2"/>
    <property type="match status" value="1"/>
</dbReference>
<dbReference type="InterPro" id="IPR043741">
    <property type="entry name" value="DUF5686"/>
</dbReference>
<keyword evidence="2" id="KW-0645">Protease</keyword>
<gene>
    <name evidence="2" type="ORF">D3Y59_15085</name>
</gene>
<feature type="compositionally biased region" description="Basic and acidic residues" evidence="1">
    <location>
        <begin position="382"/>
        <end position="392"/>
    </location>
</feature>
<protein>
    <submittedName>
        <fullName evidence="2">Carboxypeptidase-like regulatory domain-containing protein</fullName>
    </submittedName>
</protein>
<keyword evidence="2" id="KW-0121">Carboxypeptidase</keyword>
<dbReference type="EMBL" id="CP032317">
    <property type="protein sequence ID" value="AYA38247.1"/>
    <property type="molecule type" value="Genomic_DNA"/>
</dbReference>
<evidence type="ECO:0000256" key="1">
    <source>
        <dbReference type="SAM" id="MobiDB-lite"/>
    </source>
</evidence>
<proteinExistence type="predicted"/>
<dbReference type="SUPFAM" id="SSF49464">
    <property type="entry name" value="Carboxypeptidase regulatory domain-like"/>
    <property type="match status" value="1"/>
</dbReference>
<sequence>MLPAMRRQYLVCCFCLWCVLLAPLALKAGIIRGRITDPKGEVLAFANVAVKGTSTSTASNEQGNYQLPLAAGRYELVFQYVGFKPHVEAVRVAGGDTATTLNVTLTPENYQLREVVVRAKDKDPAYAIVQHAIDWRSYHRREVAAFTARTYIKALARLNEAPSRILGLFKTGPDLKPGIIYLSESVSEVAFRQPNLVRERMISSKVSGDAKAFSLNRAGAGRGLSFYNPVLKLFSERGFVSPIAPNAFLFYQYTLEGTTQQNGQMVHKIRVTPRRRTDPVFAGHIYVIEGTWRLHSVSLTLNKDAQLDYVDDVRIDQIFAPAPNAPHVWLLQTQKLTANYSAFGFKGNAYLTVVFSSYRVTPTYANRPVPTQAPAPAANEPAHAETVAEARQQRPNVRALTRQVKRQSKRTGAAAVDSLARQAGALEVERMGKHEVLRVEKGVNERDSAYWAQIRPVPLTDEEKRDYRVKDSTEVVRNSKPYQDSLDRIRNKFDAKSFMLTGYTYNQTHRKEQFYVAPLFNILQYSTVEGTIINPQFTYTRYTDDRRRFWLTPSLRYGTEARLFSPSLELNWQHDAARTARLQVVVGRTVENFDPNSQLTPAINTSYTLLRNRNFAKYYQRRGAEVGYLREVLNGLTARGAVSYFDRRELQNATIDLLNDIPGRAFTPNQPVAAELPQGAGFGRSRALGSEVWLSYQPGQRYISRPDGRVNLGSRYPTFRFTWRQGWGVENFSDVRYTMLEVGVRQSLNLGLLGTSNYYVNAGGFLGKPELAFMDYRHFSGNLTRFAADFSRFQLLDYYRYSTRRTFVEAHYDHHFNGFFLNKVPVLKRLKWQEVGTVNYLHTPTVGHYVELGVGIEHVFKFLRVDYFTALQSGRKLEQSVRVGFGF</sequence>
<dbReference type="Proteomes" id="UP000262802">
    <property type="component" value="Chromosome"/>
</dbReference>